<comment type="caution">
    <text evidence="1">The sequence shown here is derived from an EMBL/GenBank/DDBJ whole genome shotgun (WGS) entry which is preliminary data.</text>
</comment>
<dbReference type="Proteomes" id="UP000216189">
    <property type="component" value="Unassembled WGS sequence"/>
</dbReference>
<dbReference type="RefSeq" id="WP_094447891.1">
    <property type="nucleotide sequence ID" value="NZ_JAVIXB010000005.1"/>
</dbReference>
<keyword evidence="2" id="KW-1185">Reference proteome</keyword>
<sequence>MQERLARDEQLLQQVELEYEHYKKELKLDIELNHPSRQINSEELTRLWVFCQEYTSIDHISSANQWIKKIKYFFLKWKMILGYHWDRKFFDKDIHTVIQHIPLLYLDSQEQP</sequence>
<organism evidence="1 2">
    <name type="scientific">Segatella bryantii</name>
    <name type="common">Prevotella bryantii</name>
    <dbReference type="NCBI Taxonomy" id="77095"/>
    <lineage>
        <taxon>Bacteria</taxon>
        <taxon>Pseudomonadati</taxon>
        <taxon>Bacteroidota</taxon>
        <taxon>Bacteroidia</taxon>
        <taxon>Bacteroidales</taxon>
        <taxon>Prevotellaceae</taxon>
        <taxon>Segatella</taxon>
    </lineage>
</organism>
<reference evidence="1 2" key="1">
    <citation type="submission" date="2017-08" db="EMBL/GenBank/DDBJ databases">
        <title>Comparative genomics of non-oral Prevotella species.</title>
        <authorList>
            <person name="Accetto T."/>
            <person name="Nograsek B."/>
            <person name="Avgustin G."/>
        </authorList>
    </citation>
    <scope>NUCLEOTIDE SEQUENCE [LARGE SCALE GENOMIC DNA]</scope>
    <source>
        <strain evidence="1 2">TC1-1</strain>
    </source>
</reference>
<dbReference type="EMBL" id="NPJF01000001">
    <property type="protein sequence ID" value="OYP57487.1"/>
    <property type="molecule type" value="Genomic_DNA"/>
</dbReference>
<protein>
    <submittedName>
        <fullName evidence="1">Uncharacterized protein</fullName>
    </submittedName>
</protein>
<name>A0ABX4ELC0_SEGBR</name>
<evidence type="ECO:0000313" key="2">
    <source>
        <dbReference type="Proteomes" id="UP000216189"/>
    </source>
</evidence>
<accession>A0ABX4ELC0</accession>
<evidence type="ECO:0000313" key="1">
    <source>
        <dbReference type="EMBL" id="OYP57487.1"/>
    </source>
</evidence>
<proteinExistence type="predicted"/>
<gene>
    <name evidence="1" type="ORF">CIK91_00190</name>
</gene>